<feature type="chain" id="PRO_5026721428" description="BURP domain-containing protein" evidence="7">
    <location>
        <begin position="25"/>
        <end position="609"/>
    </location>
</feature>
<dbReference type="AlphaFoldDB" id="A0A6N2NI87"/>
<feature type="signal peptide" evidence="7">
    <location>
        <begin position="1"/>
        <end position="24"/>
    </location>
</feature>
<gene>
    <name evidence="9" type="ORF">SVIM_LOCUS458110</name>
</gene>
<dbReference type="Pfam" id="PF03181">
    <property type="entry name" value="BURP"/>
    <property type="match status" value="1"/>
</dbReference>
<dbReference type="GO" id="GO:0048046">
    <property type="term" value="C:apoplast"/>
    <property type="evidence" value="ECO:0007669"/>
    <property type="project" value="UniProtKB-SubCell"/>
</dbReference>
<reference evidence="9" key="1">
    <citation type="submission" date="2019-03" db="EMBL/GenBank/DDBJ databases">
        <authorList>
            <person name="Mank J."/>
            <person name="Almeida P."/>
        </authorList>
    </citation>
    <scope>NUCLEOTIDE SEQUENCE</scope>
    <source>
        <strain evidence="9">78183</strain>
    </source>
</reference>
<evidence type="ECO:0000256" key="6">
    <source>
        <dbReference type="ARBA" id="ARBA00023180"/>
    </source>
</evidence>
<dbReference type="EMBL" id="CAADRP010002107">
    <property type="protein sequence ID" value="VFU61266.1"/>
    <property type="molecule type" value="Genomic_DNA"/>
</dbReference>
<name>A0A6N2NI87_SALVM</name>
<keyword evidence="5 7" id="KW-0732">Signal</keyword>
<dbReference type="PANTHER" id="PTHR31458:SF2">
    <property type="entry name" value="POLYGALACTURONASE 1 BETA-LIKE PROTEIN 2"/>
    <property type="match status" value="1"/>
</dbReference>
<accession>A0A6N2NI87</accession>
<keyword evidence="3" id="KW-0134">Cell wall</keyword>
<dbReference type="InterPro" id="IPR004873">
    <property type="entry name" value="BURP_dom"/>
</dbReference>
<keyword evidence="3" id="KW-0964">Secreted</keyword>
<proteinExistence type="predicted"/>
<evidence type="ECO:0000256" key="1">
    <source>
        <dbReference type="ARBA" id="ARBA00004191"/>
    </source>
</evidence>
<dbReference type="PROSITE" id="PS51277">
    <property type="entry name" value="BURP"/>
    <property type="match status" value="1"/>
</dbReference>
<dbReference type="SMART" id="SM01045">
    <property type="entry name" value="BURP"/>
    <property type="match status" value="1"/>
</dbReference>
<keyword evidence="4" id="KW-0052">Apoplast</keyword>
<evidence type="ECO:0000256" key="3">
    <source>
        <dbReference type="ARBA" id="ARBA00022512"/>
    </source>
</evidence>
<feature type="domain" description="BURP" evidence="8">
    <location>
        <begin position="392"/>
        <end position="606"/>
    </location>
</feature>
<evidence type="ECO:0000259" key="8">
    <source>
        <dbReference type="PROSITE" id="PS51277"/>
    </source>
</evidence>
<evidence type="ECO:0000256" key="2">
    <source>
        <dbReference type="ARBA" id="ARBA00004271"/>
    </source>
</evidence>
<comment type="subcellular location">
    <subcellularLocation>
        <location evidence="1">Secreted</location>
        <location evidence="1">Cell wall</location>
    </subcellularLocation>
    <subcellularLocation>
        <location evidence="2">Secreted</location>
        <location evidence="2">Extracellular space</location>
        <location evidence="2">Apoplast</location>
    </subcellularLocation>
</comment>
<protein>
    <recommendedName>
        <fullName evidence="8">BURP domain-containing protein</fullName>
    </recommendedName>
</protein>
<dbReference type="PANTHER" id="PTHR31458">
    <property type="entry name" value="POLYGALACTURONASE 1 BETA-LIKE PROTEIN 2"/>
    <property type="match status" value="1"/>
</dbReference>
<evidence type="ECO:0000313" key="9">
    <source>
        <dbReference type="EMBL" id="VFU61266.1"/>
    </source>
</evidence>
<dbReference type="InterPro" id="IPR051897">
    <property type="entry name" value="PG-associated_BURP"/>
</dbReference>
<evidence type="ECO:0000256" key="5">
    <source>
        <dbReference type="ARBA" id="ARBA00022729"/>
    </source>
</evidence>
<evidence type="ECO:0000256" key="4">
    <source>
        <dbReference type="ARBA" id="ARBA00022523"/>
    </source>
</evidence>
<keyword evidence="6" id="KW-0325">Glycoprotein</keyword>
<sequence>MQNFQRVTLLLSLCILSLLNVNYAAEGSGDSANGESPFTAKASLIRYWNKEIHTGLPKSAFLLSKASPLSPVDLAKFSKLASQNALSTQFPAFCSSAKLFCFPDLSPMIEQVEPTLSRTTPMGSISRLIRSAGYGRGAAGHDETFSNYAPEANVGDQSFNTYGAGATGGTGEFKGYNVRINNPNLRFVSYSDDANGKGQKFSTYTEDANAGDEAFTSYGKNGNGVPNEFSGYGTSSNVIGSDFSNYGETGNGANDTFKAYGVDGNVPQNNYKSYGDGGNGGVDSFANYREKSNVGDDSFQSYAKNSNAQKVDFVNYGKSFNEGTDKFTGYGKGATGQRIGFKIYGVNNTFKEYARKKDVTFSKYTNAADASTKKVTSDSSVNTNKWVEPGKFFRESMLKKGSEMPMPDIRDKMPRRSFLPRPIISKLPFSSSKMGLIKETFHASDNSSMERIILDAVEECERAPSPGETKRCVGSAEDMIDFAISVLGRNVAVRTTENVEGSNKNVMIGSIKKINGGRVTKSVSCHQSLYPYLLYYCHSVPKVRVYEADLLDPKSKTKINRGVAICHLDTSSWSPTHGAFLALGSGPGRIEVCHWIFENDMTWTIADAS</sequence>
<evidence type="ECO:0000256" key="7">
    <source>
        <dbReference type="SAM" id="SignalP"/>
    </source>
</evidence>
<organism evidence="9">
    <name type="scientific">Salix viminalis</name>
    <name type="common">Common osier</name>
    <name type="synonym">Basket willow</name>
    <dbReference type="NCBI Taxonomy" id="40686"/>
    <lineage>
        <taxon>Eukaryota</taxon>
        <taxon>Viridiplantae</taxon>
        <taxon>Streptophyta</taxon>
        <taxon>Embryophyta</taxon>
        <taxon>Tracheophyta</taxon>
        <taxon>Spermatophyta</taxon>
        <taxon>Magnoliopsida</taxon>
        <taxon>eudicotyledons</taxon>
        <taxon>Gunneridae</taxon>
        <taxon>Pentapetalae</taxon>
        <taxon>rosids</taxon>
        <taxon>fabids</taxon>
        <taxon>Malpighiales</taxon>
        <taxon>Salicaceae</taxon>
        <taxon>Saliceae</taxon>
        <taxon>Salix</taxon>
    </lineage>
</organism>